<proteinExistence type="predicted"/>
<evidence type="ECO:0000313" key="2">
    <source>
        <dbReference type="EMBL" id="SES43412.1"/>
    </source>
</evidence>
<accession>A0A1H9XBB8</accession>
<dbReference type="Proteomes" id="UP000182584">
    <property type="component" value="Unassembled WGS sequence"/>
</dbReference>
<feature type="coiled-coil region" evidence="1">
    <location>
        <begin position="8"/>
        <end position="35"/>
    </location>
</feature>
<dbReference type="OrthoDB" id="2061219at2"/>
<organism evidence="2 3">
    <name type="scientific">Butyrivibrio fibrisolvens</name>
    <dbReference type="NCBI Taxonomy" id="831"/>
    <lineage>
        <taxon>Bacteria</taxon>
        <taxon>Bacillati</taxon>
        <taxon>Bacillota</taxon>
        <taxon>Clostridia</taxon>
        <taxon>Lachnospirales</taxon>
        <taxon>Lachnospiraceae</taxon>
        <taxon>Butyrivibrio</taxon>
    </lineage>
</organism>
<dbReference type="RefSeq" id="WP_074759176.1">
    <property type="nucleotide sequence ID" value="NZ_FOGJ01000054.1"/>
</dbReference>
<gene>
    <name evidence="2" type="ORF">SAMN04487884_1549</name>
</gene>
<protein>
    <submittedName>
        <fullName evidence="2">Uncharacterized protein</fullName>
    </submittedName>
</protein>
<name>A0A1H9XBB8_BUTFI</name>
<reference evidence="2 3" key="1">
    <citation type="submission" date="2016-10" db="EMBL/GenBank/DDBJ databases">
        <authorList>
            <person name="de Groot N.N."/>
        </authorList>
    </citation>
    <scope>NUCLEOTIDE SEQUENCE [LARGE SCALE GENOMIC DNA]</scope>
    <source>
        <strain evidence="2 3">AR40</strain>
    </source>
</reference>
<dbReference type="AlphaFoldDB" id="A0A1H9XBB8"/>
<keyword evidence="1" id="KW-0175">Coiled coil</keyword>
<evidence type="ECO:0000256" key="1">
    <source>
        <dbReference type="SAM" id="Coils"/>
    </source>
</evidence>
<dbReference type="EMBL" id="FOGJ01000054">
    <property type="protein sequence ID" value="SES43412.1"/>
    <property type="molecule type" value="Genomic_DNA"/>
</dbReference>
<evidence type="ECO:0000313" key="3">
    <source>
        <dbReference type="Proteomes" id="UP000182584"/>
    </source>
</evidence>
<sequence>MNKDIHSIIREIKEYQELETQLKSQIDELKAQAIEYLGENAIDEFTCDEGKITYREVLSRRFASTEFKKIHKDLYDAFVTMTSSMRFTCN</sequence>